<dbReference type="RefSeq" id="WP_381523970.1">
    <property type="nucleotide sequence ID" value="NZ_JBHULN010000008.1"/>
</dbReference>
<protein>
    <recommendedName>
        <fullName evidence="4">Outer membrane protein beta-barrel domain-containing protein</fullName>
    </recommendedName>
</protein>
<proteinExistence type="predicted"/>
<feature type="chain" id="PRO_5047541971" description="Outer membrane protein beta-barrel domain-containing protein" evidence="1">
    <location>
        <begin position="25"/>
        <end position="177"/>
    </location>
</feature>
<reference evidence="3" key="1">
    <citation type="journal article" date="2019" name="Int. J. Syst. Evol. Microbiol.">
        <title>The Global Catalogue of Microorganisms (GCM) 10K type strain sequencing project: providing services to taxonomists for standard genome sequencing and annotation.</title>
        <authorList>
            <consortium name="The Broad Institute Genomics Platform"/>
            <consortium name="The Broad Institute Genome Sequencing Center for Infectious Disease"/>
            <person name="Wu L."/>
            <person name="Ma J."/>
        </authorList>
    </citation>
    <scope>NUCLEOTIDE SEQUENCE [LARGE SCALE GENOMIC DNA]</scope>
    <source>
        <strain evidence="3">KCTC 42805</strain>
    </source>
</reference>
<sequence>MKNIVFLKLPFLYCWLLAALPSKAQSGLEGRAAKAIYVEVAGSSPGLSLNYDTRFRAGLTGLGVRAGVGVMGGFSEGALSGYTAPFLLNYVLGKGRIALEIGAGVAVGYATRTGTNPLTGVQVNEEGFLLLGSTGNLGLRLQPAKTGLQGRLYWSPFLTGDGLSLARIGLSLGVGFR</sequence>
<evidence type="ECO:0000256" key="1">
    <source>
        <dbReference type="SAM" id="SignalP"/>
    </source>
</evidence>
<feature type="signal peptide" evidence="1">
    <location>
        <begin position="1"/>
        <end position="24"/>
    </location>
</feature>
<keyword evidence="3" id="KW-1185">Reference proteome</keyword>
<comment type="caution">
    <text evidence="2">The sequence shown here is derived from an EMBL/GenBank/DDBJ whole genome shotgun (WGS) entry which is preliminary data.</text>
</comment>
<name>A0ABW5M639_9BACT</name>
<dbReference type="Proteomes" id="UP001597469">
    <property type="component" value="Unassembled WGS sequence"/>
</dbReference>
<accession>A0ABW5M639</accession>
<evidence type="ECO:0000313" key="2">
    <source>
        <dbReference type="EMBL" id="MFD2571981.1"/>
    </source>
</evidence>
<evidence type="ECO:0000313" key="3">
    <source>
        <dbReference type="Proteomes" id="UP001597469"/>
    </source>
</evidence>
<evidence type="ECO:0008006" key="4">
    <source>
        <dbReference type="Google" id="ProtNLM"/>
    </source>
</evidence>
<keyword evidence="1" id="KW-0732">Signal</keyword>
<organism evidence="2 3">
    <name type="scientific">Spirosoma soli</name>
    <dbReference type="NCBI Taxonomy" id="1770529"/>
    <lineage>
        <taxon>Bacteria</taxon>
        <taxon>Pseudomonadati</taxon>
        <taxon>Bacteroidota</taxon>
        <taxon>Cytophagia</taxon>
        <taxon>Cytophagales</taxon>
        <taxon>Cytophagaceae</taxon>
        <taxon>Spirosoma</taxon>
    </lineage>
</organism>
<gene>
    <name evidence="2" type="ORF">ACFSUS_15160</name>
</gene>
<dbReference type="EMBL" id="JBHULN010000008">
    <property type="protein sequence ID" value="MFD2571981.1"/>
    <property type="molecule type" value="Genomic_DNA"/>
</dbReference>